<accession>A0AAE3GKL6</accession>
<feature type="domain" description="Amidohydrolase 3" evidence="1">
    <location>
        <begin position="46"/>
        <end position="535"/>
    </location>
</feature>
<dbReference type="InterPro" id="IPR011059">
    <property type="entry name" value="Metal-dep_hydrolase_composite"/>
</dbReference>
<evidence type="ECO:0000313" key="3">
    <source>
        <dbReference type="Proteomes" id="UP001206128"/>
    </source>
</evidence>
<dbReference type="InterPro" id="IPR013108">
    <property type="entry name" value="Amidohydro_3"/>
</dbReference>
<protein>
    <recommendedName>
        <fullName evidence="1">Amidohydrolase 3 domain-containing protein</fullName>
    </recommendedName>
</protein>
<dbReference type="GO" id="GO:0016810">
    <property type="term" value="F:hydrolase activity, acting on carbon-nitrogen (but not peptide) bonds"/>
    <property type="evidence" value="ECO:0007669"/>
    <property type="project" value="InterPro"/>
</dbReference>
<dbReference type="Gene3D" id="2.30.40.10">
    <property type="entry name" value="Urease, subunit C, domain 1"/>
    <property type="match status" value="1"/>
</dbReference>
<keyword evidence="3" id="KW-1185">Reference proteome</keyword>
<dbReference type="SUPFAM" id="SSF51338">
    <property type="entry name" value="Composite domain of metallo-dependent hydrolases"/>
    <property type="match status" value="1"/>
</dbReference>
<dbReference type="InterPro" id="IPR032466">
    <property type="entry name" value="Metal_Hydrolase"/>
</dbReference>
<dbReference type="Gene3D" id="3.10.310.70">
    <property type="match status" value="1"/>
</dbReference>
<proteinExistence type="predicted"/>
<dbReference type="PANTHER" id="PTHR22642">
    <property type="entry name" value="IMIDAZOLONEPROPIONASE"/>
    <property type="match status" value="1"/>
</dbReference>
<dbReference type="CDD" id="cd01300">
    <property type="entry name" value="YtcJ_like"/>
    <property type="match status" value="1"/>
</dbReference>
<dbReference type="Gene3D" id="3.20.20.140">
    <property type="entry name" value="Metal-dependent hydrolases"/>
    <property type="match status" value="1"/>
</dbReference>
<organism evidence="2 3">
    <name type="scientific">Goodfellowiella coeruleoviolacea</name>
    <dbReference type="NCBI Taxonomy" id="334858"/>
    <lineage>
        <taxon>Bacteria</taxon>
        <taxon>Bacillati</taxon>
        <taxon>Actinomycetota</taxon>
        <taxon>Actinomycetes</taxon>
        <taxon>Pseudonocardiales</taxon>
        <taxon>Pseudonocardiaceae</taxon>
        <taxon>Goodfellowiella</taxon>
    </lineage>
</organism>
<reference evidence="2" key="1">
    <citation type="submission" date="2022-06" db="EMBL/GenBank/DDBJ databases">
        <title>Genomic Encyclopedia of Archaeal and Bacterial Type Strains, Phase II (KMG-II): from individual species to whole genera.</title>
        <authorList>
            <person name="Goeker M."/>
        </authorList>
    </citation>
    <scope>NUCLEOTIDE SEQUENCE</scope>
    <source>
        <strain evidence="2">DSM 43935</strain>
    </source>
</reference>
<evidence type="ECO:0000259" key="1">
    <source>
        <dbReference type="Pfam" id="PF07969"/>
    </source>
</evidence>
<dbReference type="SUPFAM" id="SSF51556">
    <property type="entry name" value="Metallo-dependent hydrolases"/>
    <property type="match status" value="1"/>
</dbReference>
<dbReference type="RefSeq" id="WP_253778055.1">
    <property type="nucleotide sequence ID" value="NZ_JAMTCK010000018.1"/>
</dbReference>
<dbReference type="InterPro" id="IPR033932">
    <property type="entry name" value="YtcJ-like"/>
</dbReference>
<comment type="caution">
    <text evidence="2">The sequence shown here is derived from an EMBL/GenBank/DDBJ whole genome shotgun (WGS) entry which is preliminary data.</text>
</comment>
<dbReference type="Pfam" id="PF07969">
    <property type="entry name" value="Amidohydro_3"/>
    <property type="match status" value="1"/>
</dbReference>
<name>A0AAE3GKL6_9PSEU</name>
<sequence>MLDVLLTNANVHTMVEDRPTARAVGVFGDRVVGVDEEVTGLPARAVVDCAGATLTPGFADAHNHMAWFGLALGELDLSGHTDLTALYAAVAARAATLPPDAWVVGSGYDNAALGGHPHRAALDRAAGGRPVWLKHRSGHVCAVSSAVLDRAGVLDGSARVPDGGVVVRDEHAAPTGVLEEQAQRLVLDLVVPYPVDELAAAIARAARVYVAEGLTHVTEAGIGGGWIGHSPVEALAYQVARQRGDLPLRVELMTVSDALHPLPGHPADDAGIGLDLGLRTGFGDDWLRLGPVKVFVDGALTSRTAAVTEPFLDHGRTRGYFQDDPDRLRELVVAAHLGGWRVAAHAIGDRAVDLVLTAVEQAQRLRPRPDARHRVEHAAVVRPDQLARMAALGVIPVPQARFLHEIGDTMAEALGVRRTGWLYRHKSFVDAGIPVPGSSDRPVALGAPLLGMRSMVERTSSTGAVLGPAERVTAAEALRAYTTHAAHAAHQEHRRGRIARGYLADLVLLADDPVTVPSARIDAIEVLATLVGGACAHGGDRLAELTTRGAVPAR</sequence>
<dbReference type="PANTHER" id="PTHR22642:SF2">
    <property type="entry name" value="PROTEIN LONG AFTER FAR-RED 3"/>
    <property type="match status" value="1"/>
</dbReference>
<dbReference type="AlphaFoldDB" id="A0AAE3GKL6"/>
<evidence type="ECO:0000313" key="2">
    <source>
        <dbReference type="EMBL" id="MCP2169338.1"/>
    </source>
</evidence>
<dbReference type="Proteomes" id="UP001206128">
    <property type="component" value="Unassembled WGS sequence"/>
</dbReference>
<dbReference type="EMBL" id="JAMTCK010000018">
    <property type="protein sequence ID" value="MCP2169338.1"/>
    <property type="molecule type" value="Genomic_DNA"/>
</dbReference>
<gene>
    <name evidence="2" type="ORF">LX83_006223</name>
</gene>